<protein>
    <recommendedName>
        <fullName evidence="3">Polymerase nucleotidyl transferase domain-containing protein</fullName>
    </recommendedName>
</protein>
<proteinExistence type="predicted"/>
<sequence length="194" mass="21968">MDYLKAIKIGKDANTPYNEIARKIFLTFPTHAFIGNEEHQYSVYNEISKFFDVPISSVHVAGSAKIGKSIHKGRDFEPGISDLDIAIIDVRLFLKYMEYVCKVSKNYTDLTRFPMVGITSTCESYLKYLSKGIFRPDLMVNGEKRAEINNFFGVLSSKYSGLFSSINAAVYMSEAFFENKQRSVITNVVKSGVY</sequence>
<accession>A0ABX4Q555</accession>
<name>A0ABX4Q555_9PSED</name>
<reference evidence="1 2" key="1">
    <citation type="submission" date="2017-11" db="EMBL/GenBank/DDBJ databases">
        <title>Genome sequencing of a diverse group of Pseudomonas species.</title>
        <authorList>
            <person name="Loper J."/>
        </authorList>
    </citation>
    <scope>NUCLEOTIDE SEQUENCE [LARGE SCALE GENOMIC DNA]</scope>
    <source>
        <strain evidence="1 2">LMG 25716</strain>
    </source>
</reference>
<evidence type="ECO:0000313" key="2">
    <source>
        <dbReference type="Proteomes" id="UP000232455"/>
    </source>
</evidence>
<dbReference type="Proteomes" id="UP000232455">
    <property type="component" value="Unassembled WGS sequence"/>
</dbReference>
<evidence type="ECO:0000313" key="1">
    <source>
        <dbReference type="EMBL" id="PKA71919.1"/>
    </source>
</evidence>
<dbReference type="EMBL" id="PHHE01000001">
    <property type="protein sequence ID" value="PKA71919.1"/>
    <property type="molecule type" value="Genomic_DNA"/>
</dbReference>
<organism evidence="1 2">
    <name type="scientific">Pseudomonas baetica</name>
    <dbReference type="NCBI Taxonomy" id="674054"/>
    <lineage>
        <taxon>Bacteria</taxon>
        <taxon>Pseudomonadati</taxon>
        <taxon>Pseudomonadota</taxon>
        <taxon>Gammaproteobacteria</taxon>
        <taxon>Pseudomonadales</taxon>
        <taxon>Pseudomonadaceae</taxon>
        <taxon>Pseudomonas</taxon>
    </lineage>
</organism>
<gene>
    <name evidence="1" type="ORF">ATI02_4932</name>
</gene>
<comment type="caution">
    <text evidence="1">The sequence shown here is derived from an EMBL/GenBank/DDBJ whole genome shotgun (WGS) entry which is preliminary data.</text>
</comment>
<evidence type="ECO:0008006" key="3">
    <source>
        <dbReference type="Google" id="ProtNLM"/>
    </source>
</evidence>
<keyword evidence="2" id="KW-1185">Reference proteome</keyword>
<dbReference type="RefSeq" id="WP_100847623.1">
    <property type="nucleotide sequence ID" value="NZ_PHHE01000001.1"/>
</dbReference>